<accession>A0AAU8AX52</accession>
<reference evidence="2" key="1">
    <citation type="submission" date="2024-03" db="EMBL/GenBank/DDBJ databases">
        <title>Diverse circular DNA viruses in blood, oral, and fecal samples of captive lemurs.</title>
        <authorList>
            <person name="Paietta E.N."/>
            <person name="Kraberger S."/>
            <person name="Lund M.C."/>
            <person name="Custer J.M."/>
            <person name="Vargas K.M."/>
            <person name="Ehmke E.E."/>
            <person name="Yoder A.D."/>
            <person name="Varsani A."/>
        </authorList>
    </citation>
    <scope>NUCLEOTIDE SEQUENCE</scope>
    <source>
        <strain evidence="2">Duke_21_98</strain>
    </source>
</reference>
<proteinExistence type="predicted"/>
<sequence length="38" mass="4407">MRKKMTNVSKDKKTFKQTADKSKKINIKPTVMRGGIRL</sequence>
<feature type="compositionally biased region" description="Basic and acidic residues" evidence="1">
    <location>
        <begin position="9"/>
        <end position="23"/>
    </location>
</feature>
<feature type="region of interest" description="Disordered" evidence="1">
    <location>
        <begin position="1"/>
        <end position="38"/>
    </location>
</feature>
<evidence type="ECO:0000313" key="2">
    <source>
        <dbReference type="EMBL" id="XCD04161.1"/>
    </source>
</evidence>
<name>A0AAU8AX52_9VIRU</name>
<evidence type="ECO:0000256" key="1">
    <source>
        <dbReference type="SAM" id="MobiDB-lite"/>
    </source>
</evidence>
<protein>
    <submittedName>
        <fullName evidence="2">DNA binding protein</fullName>
    </submittedName>
</protein>
<dbReference type="EMBL" id="PP511432">
    <property type="protein sequence ID" value="XCD04161.1"/>
    <property type="molecule type" value="Genomic_DNA"/>
</dbReference>
<organism evidence="2">
    <name type="scientific">Dulem virus 120</name>
    <dbReference type="NCBI Taxonomy" id="3145597"/>
    <lineage>
        <taxon>Viruses</taxon>
        <taxon>Monodnaviria</taxon>
        <taxon>Sangervirae</taxon>
        <taxon>Phixviricota</taxon>
        <taxon>Malgrandaviricetes</taxon>
        <taxon>Petitvirales</taxon>
        <taxon>Microviridae</taxon>
        <taxon>Microvirus</taxon>
    </lineage>
</organism>